<gene>
    <name evidence="2" type="ORF">SAMN04488050_10267</name>
</gene>
<dbReference type="STRING" id="311180.SAMN04488050_10267"/>
<name>A0A1I6QHE5_9RHOB</name>
<proteinExistence type="predicted"/>
<evidence type="ECO:0000256" key="1">
    <source>
        <dbReference type="ARBA" id="ARBA00023115"/>
    </source>
</evidence>
<reference evidence="3" key="1">
    <citation type="submission" date="2016-10" db="EMBL/GenBank/DDBJ databases">
        <authorList>
            <person name="Varghese N."/>
            <person name="Submissions S."/>
        </authorList>
    </citation>
    <scope>NUCLEOTIDE SEQUENCE [LARGE SCALE GENOMIC DNA]</scope>
    <source>
        <strain evidence="3">DSM 26894</strain>
    </source>
</reference>
<dbReference type="PANTHER" id="PTHR43317">
    <property type="entry name" value="THERMOSPERMINE SYNTHASE ACAULIS5"/>
    <property type="match status" value="1"/>
</dbReference>
<evidence type="ECO:0000313" key="2">
    <source>
        <dbReference type="EMBL" id="SFS51730.1"/>
    </source>
</evidence>
<dbReference type="Gene3D" id="3.40.50.150">
    <property type="entry name" value="Vaccinia Virus protein VP39"/>
    <property type="match status" value="1"/>
</dbReference>
<dbReference type="EMBL" id="FOZW01000002">
    <property type="protein sequence ID" value="SFS51730.1"/>
    <property type="molecule type" value="Genomic_DNA"/>
</dbReference>
<keyword evidence="1" id="KW-0620">Polyamine biosynthesis</keyword>
<dbReference type="AlphaFoldDB" id="A0A1I6QHE5"/>
<dbReference type="PANTHER" id="PTHR43317:SF3">
    <property type="entry name" value="BLR2883 PROTEIN"/>
    <property type="match status" value="1"/>
</dbReference>
<organism evidence="2 3">
    <name type="scientific">Alloyangia pacifica</name>
    <dbReference type="NCBI Taxonomy" id="311180"/>
    <lineage>
        <taxon>Bacteria</taxon>
        <taxon>Pseudomonadati</taxon>
        <taxon>Pseudomonadota</taxon>
        <taxon>Alphaproteobacteria</taxon>
        <taxon>Rhodobacterales</taxon>
        <taxon>Roseobacteraceae</taxon>
        <taxon>Alloyangia</taxon>
    </lineage>
</organism>
<accession>A0A1I6QHE5</accession>
<evidence type="ECO:0000313" key="3">
    <source>
        <dbReference type="Proteomes" id="UP000199392"/>
    </source>
</evidence>
<dbReference type="InterPro" id="IPR029063">
    <property type="entry name" value="SAM-dependent_MTases_sf"/>
</dbReference>
<protein>
    <submittedName>
        <fullName evidence="2">Spermidine synthase</fullName>
    </submittedName>
</protein>
<dbReference type="OrthoDB" id="9793351at2"/>
<dbReference type="GO" id="GO:0006596">
    <property type="term" value="P:polyamine biosynthetic process"/>
    <property type="evidence" value="ECO:0007669"/>
    <property type="project" value="UniProtKB-KW"/>
</dbReference>
<dbReference type="RefSeq" id="WP_092419099.1">
    <property type="nucleotide sequence ID" value="NZ_FNCL01000001.1"/>
</dbReference>
<dbReference type="SUPFAM" id="SSF53335">
    <property type="entry name" value="S-adenosyl-L-methionine-dependent methyltransferases"/>
    <property type="match status" value="1"/>
</dbReference>
<sequence length="226" mass="24179">MLPWELLATATAPEGDTLRLFRRGEEYSIRLSDGNELMNSRLGGSEEALATLAFDKLAGRTAPRVLIGGLGMGFTLRAAQAVAPEGGRLVVSEIVPELVDWARGPMAPVFGDCLSDPRIEIRVGDVATEIRAAPGGFDAILLDVDNGPGGLTRAGNDTLYGERGLQTAHAALAPGGVLAIWSAHQDEAFTRRLGRCGFEARAHMVRAGRTKRGSRHTVWIARRAVR</sequence>
<dbReference type="Proteomes" id="UP000199392">
    <property type="component" value="Unassembled WGS sequence"/>
</dbReference>
<dbReference type="CDD" id="cd02440">
    <property type="entry name" value="AdoMet_MTases"/>
    <property type="match status" value="1"/>
</dbReference>
<keyword evidence="3" id="KW-1185">Reference proteome</keyword>